<organism evidence="6 7">
    <name type="scientific">Oikopleura dioica</name>
    <name type="common">Tunicate</name>
    <dbReference type="NCBI Taxonomy" id="34765"/>
    <lineage>
        <taxon>Eukaryota</taxon>
        <taxon>Metazoa</taxon>
        <taxon>Chordata</taxon>
        <taxon>Tunicata</taxon>
        <taxon>Appendicularia</taxon>
        <taxon>Copelata</taxon>
        <taxon>Oikopleuridae</taxon>
        <taxon>Oikopleura</taxon>
    </lineage>
</organism>
<accession>A0ABN7SB66</accession>
<dbReference type="SMART" id="SM01391">
    <property type="entry name" value="Filament"/>
    <property type="match status" value="1"/>
</dbReference>
<keyword evidence="1" id="KW-0403">Intermediate filament</keyword>
<feature type="domain" description="IF rod" evidence="5">
    <location>
        <begin position="72"/>
        <end position="380"/>
    </location>
</feature>
<dbReference type="InterPro" id="IPR050405">
    <property type="entry name" value="Intermediate_filament"/>
</dbReference>
<dbReference type="PANTHER" id="PTHR45652">
    <property type="entry name" value="GLIAL FIBRILLARY ACIDIC PROTEIN"/>
    <property type="match status" value="1"/>
</dbReference>
<evidence type="ECO:0000256" key="4">
    <source>
        <dbReference type="SAM" id="MobiDB-lite"/>
    </source>
</evidence>
<feature type="compositionally biased region" description="Basic and acidic residues" evidence="4">
    <location>
        <begin position="1"/>
        <end position="10"/>
    </location>
</feature>
<feature type="coiled-coil region" evidence="3">
    <location>
        <begin position="261"/>
        <end position="344"/>
    </location>
</feature>
<feature type="region of interest" description="Disordered" evidence="4">
    <location>
        <begin position="378"/>
        <end position="402"/>
    </location>
</feature>
<feature type="region of interest" description="Disordered" evidence="4">
    <location>
        <begin position="1"/>
        <end position="45"/>
    </location>
</feature>
<dbReference type="SUPFAM" id="SSF64593">
    <property type="entry name" value="Intermediate filament protein, coiled coil region"/>
    <property type="match status" value="2"/>
</dbReference>
<feature type="coiled-coil region" evidence="3">
    <location>
        <begin position="123"/>
        <end position="217"/>
    </location>
</feature>
<evidence type="ECO:0000313" key="6">
    <source>
        <dbReference type="EMBL" id="CAG5094147.1"/>
    </source>
</evidence>
<dbReference type="PANTHER" id="PTHR45652:SF21">
    <property type="entry name" value="ZINC FINGER CCCH DOMAIN-CONTAINING PROTEIN 13-LIKE ISOFORM X1"/>
    <property type="match status" value="1"/>
</dbReference>
<evidence type="ECO:0000313" key="7">
    <source>
        <dbReference type="Proteomes" id="UP001158576"/>
    </source>
</evidence>
<keyword evidence="2 3" id="KW-0175">Coiled coil</keyword>
<sequence length="416" mass="49155">MFTLRNRSESMDSLATLGRGSHRPIHRRKTSYDSDSGSRYSRDNTAGYISEKDLAELAETLSPEFRQMRNEEKEELKDLNNRFATYIERVRYLEQQNKLLDAQLRQITVKYDSNLPEIYVNELRRLRQITETLNNDKSLLEAELERLRSDVLDLRQEHNSAVGEREELERELRNLRENVDECTLTRVDLERKLLTLREELEFENMVHQEVVNELKAQLVTDHVRVQVDTHGPDMSELLRDIRSQYESAAKKNREEAEAWYNSKLNDLNNQVSRDANRLKESQSELTEYRNNLSSLTAQIEALRSNKDYLERQLADVEDRYRREITSYQEQISNMTNALDKTKTEMTERLHEYQELLAVKLALDFEINIHRKLLEGEESRLAHSSDRDAHMSGPVSMRYSEDHDSRSRISSYLSRDY</sequence>
<dbReference type="Gene3D" id="1.20.5.170">
    <property type="match status" value="1"/>
</dbReference>
<reference evidence="6 7" key="1">
    <citation type="submission" date="2021-04" db="EMBL/GenBank/DDBJ databases">
        <authorList>
            <person name="Bliznina A."/>
        </authorList>
    </citation>
    <scope>NUCLEOTIDE SEQUENCE [LARGE SCALE GENOMIC DNA]</scope>
</reference>
<evidence type="ECO:0000256" key="3">
    <source>
        <dbReference type="SAM" id="Coils"/>
    </source>
</evidence>
<proteinExistence type="predicted"/>
<evidence type="ECO:0000256" key="1">
    <source>
        <dbReference type="ARBA" id="ARBA00022754"/>
    </source>
</evidence>
<dbReference type="InterPro" id="IPR039008">
    <property type="entry name" value="IF_rod_dom"/>
</dbReference>
<keyword evidence="7" id="KW-1185">Reference proteome</keyword>
<evidence type="ECO:0000259" key="5">
    <source>
        <dbReference type="PROSITE" id="PS51842"/>
    </source>
</evidence>
<feature type="compositionally biased region" description="Basic residues" evidence="4">
    <location>
        <begin position="20"/>
        <end position="29"/>
    </location>
</feature>
<protein>
    <submittedName>
        <fullName evidence="6">Oidioi.mRNA.OKI2018_I69.XSR.g13291.t1.cds</fullName>
    </submittedName>
</protein>
<dbReference type="Proteomes" id="UP001158576">
    <property type="component" value="Chromosome XSR"/>
</dbReference>
<dbReference type="EMBL" id="OU015569">
    <property type="protein sequence ID" value="CAG5094147.1"/>
    <property type="molecule type" value="Genomic_DNA"/>
</dbReference>
<gene>
    <name evidence="6" type="ORF">OKIOD_LOCUS4849</name>
</gene>
<dbReference type="Pfam" id="PF00038">
    <property type="entry name" value="Filament"/>
    <property type="match status" value="1"/>
</dbReference>
<dbReference type="InterPro" id="IPR002957">
    <property type="entry name" value="Keratin_I"/>
</dbReference>
<dbReference type="PRINTS" id="PR01248">
    <property type="entry name" value="TYPE1KERATIN"/>
</dbReference>
<name>A0ABN7SB66_OIKDI</name>
<dbReference type="PROSITE" id="PS51842">
    <property type="entry name" value="IF_ROD_2"/>
    <property type="match status" value="1"/>
</dbReference>
<dbReference type="Gene3D" id="1.20.5.500">
    <property type="entry name" value="Single helix bin"/>
    <property type="match status" value="1"/>
</dbReference>
<evidence type="ECO:0000256" key="2">
    <source>
        <dbReference type="ARBA" id="ARBA00023054"/>
    </source>
</evidence>
<feature type="coiled-coil region" evidence="3">
    <location>
        <begin position="62"/>
        <end position="96"/>
    </location>
</feature>
<dbReference type="Gene3D" id="1.20.5.1160">
    <property type="entry name" value="Vasodilator-stimulated phosphoprotein"/>
    <property type="match status" value="1"/>
</dbReference>
<feature type="compositionally biased region" description="Basic and acidic residues" evidence="4">
    <location>
        <begin position="378"/>
        <end position="389"/>
    </location>
</feature>